<evidence type="ECO:0000313" key="6">
    <source>
        <dbReference type="EMBL" id="SFI46488.1"/>
    </source>
</evidence>
<dbReference type="GO" id="GO:0000976">
    <property type="term" value="F:transcription cis-regulatory region binding"/>
    <property type="evidence" value="ECO:0007669"/>
    <property type="project" value="TreeGrafter"/>
</dbReference>
<keyword evidence="7" id="KW-1185">Reference proteome</keyword>
<sequence length="197" mass="21364">MTTDAATGGQPNLRADARRNRERVLEVAKRHFDLHGVSASLEEIAREAGVGAGTLYRHFPSREALVAATLHDRQAELLGLSQQVRQMPDADAALSRWLEALQTYLRTFNGLPDPVLAALKKEASPLSLSCETLGELTSEVLARAQREGSARNTVSANDLFLGAIAIAWVLNRAEACGTSAEKLNAIFAHGYQETERS</sequence>
<dbReference type="InterPro" id="IPR001647">
    <property type="entry name" value="HTH_TetR"/>
</dbReference>
<dbReference type="InterPro" id="IPR049445">
    <property type="entry name" value="TetR_SbtR-like_C"/>
</dbReference>
<evidence type="ECO:0000256" key="1">
    <source>
        <dbReference type="ARBA" id="ARBA00023015"/>
    </source>
</evidence>
<dbReference type="AlphaFoldDB" id="A0A1I3IEU3"/>
<dbReference type="Pfam" id="PF21597">
    <property type="entry name" value="TetR_C_43"/>
    <property type="match status" value="1"/>
</dbReference>
<dbReference type="PANTHER" id="PTHR30055">
    <property type="entry name" value="HTH-TYPE TRANSCRIPTIONAL REGULATOR RUTR"/>
    <property type="match status" value="1"/>
</dbReference>
<keyword evidence="2 4" id="KW-0238">DNA-binding</keyword>
<dbReference type="Proteomes" id="UP000242763">
    <property type="component" value="Unassembled WGS sequence"/>
</dbReference>
<evidence type="ECO:0000259" key="5">
    <source>
        <dbReference type="PROSITE" id="PS50977"/>
    </source>
</evidence>
<dbReference type="OrthoDB" id="9795011at2"/>
<dbReference type="PANTHER" id="PTHR30055:SF234">
    <property type="entry name" value="HTH-TYPE TRANSCRIPTIONAL REGULATOR BETI"/>
    <property type="match status" value="1"/>
</dbReference>
<dbReference type="GO" id="GO:0003700">
    <property type="term" value="F:DNA-binding transcription factor activity"/>
    <property type="evidence" value="ECO:0007669"/>
    <property type="project" value="TreeGrafter"/>
</dbReference>
<gene>
    <name evidence="6" type="ORF">SAMN03080618_00555</name>
</gene>
<keyword evidence="3" id="KW-0804">Transcription</keyword>
<name>A0A1I3IEU3_9HYPH</name>
<keyword evidence="1" id="KW-0805">Transcription regulation</keyword>
<proteinExistence type="predicted"/>
<dbReference type="PRINTS" id="PR00455">
    <property type="entry name" value="HTHTETR"/>
</dbReference>
<feature type="domain" description="HTH tetR-type" evidence="5">
    <location>
        <begin position="18"/>
        <end position="77"/>
    </location>
</feature>
<feature type="DNA-binding region" description="H-T-H motif" evidence="4">
    <location>
        <begin position="40"/>
        <end position="59"/>
    </location>
</feature>
<dbReference type="STRING" id="1121003.SAMN03080618_00555"/>
<dbReference type="SUPFAM" id="SSF46689">
    <property type="entry name" value="Homeodomain-like"/>
    <property type="match status" value="1"/>
</dbReference>
<reference evidence="7" key="1">
    <citation type="submission" date="2016-10" db="EMBL/GenBank/DDBJ databases">
        <authorList>
            <person name="Varghese N."/>
            <person name="Submissions S."/>
        </authorList>
    </citation>
    <scope>NUCLEOTIDE SEQUENCE [LARGE SCALE GENOMIC DNA]</scope>
    <source>
        <strain evidence="7">DSM 21857</strain>
    </source>
</reference>
<evidence type="ECO:0000256" key="4">
    <source>
        <dbReference type="PROSITE-ProRule" id="PRU00335"/>
    </source>
</evidence>
<evidence type="ECO:0000256" key="3">
    <source>
        <dbReference type="ARBA" id="ARBA00023163"/>
    </source>
</evidence>
<dbReference type="EMBL" id="FORF01000002">
    <property type="protein sequence ID" value="SFI46488.1"/>
    <property type="molecule type" value="Genomic_DNA"/>
</dbReference>
<evidence type="ECO:0000256" key="2">
    <source>
        <dbReference type="ARBA" id="ARBA00023125"/>
    </source>
</evidence>
<dbReference type="Pfam" id="PF00440">
    <property type="entry name" value="TetR_N"/>
    <property type="match status" value="1"/>
</dbReference>
<organism evidence="6 7">
    <name type="scientific">Aquamicrobium aerolatum DSM 21857</name>
    <dbReference type="NCBI Taxonomy" id="1121003"/>
    <lineage>
        <taxon>Bacteria</taxon>
        <taxon>Pseudomonadati</taxon>
        <taxon>Pseudomonadota</taxon>
        <taxon>Alphaproteobacteria</taxon>
        <taxon>Hyphomicrobiales</taxon>
        <taxon>Phyllobacteriaceae</taxon>
        <taxon>Aerobium</taxon>
    </lineage>
</organism>
<evidence type="ECO:0000313" key="7">
    <source>
        <dbReference type="Proteomes" id="UP000242763"/>
    </source>
</evidence>
<protein>
    <submittedName>
        <fullName evidence="6">Transcriptional regulator, TetR family</fullName>
    </submittedName>
</protein>
<dbReference type="PROSITE" id="PS50977">
    <property type="entry name" value="HTH_TETR_2"/>
    <property type="match status" value="1"/>
</dbReference>
<dbReference type="RefSeq" id="WP_091518302.1">
    <property type="nucleotide sequence ID" value="NZ_FORF01000002.1"/>
</dbReference>
<accession>A0A1I3IEU3</accession>
<dbReference type="InterPro" id="IPR009057">
    <property type="entry name" value="Homeodomain-like_sf"/>
</dbReference>
<dbReference type="InterPro" id="IPR050109">
    <property type="entry name" value="HTH-type_TetR-like_transc_reg"/>
</dbReference>
<dbReference type="Gene3D" id="1.10.357.10">
    <property type="entry name" value="Tetracycline Repressor, domain 2"/>
    <property type="match status" value="1"/>
</dbReference>